<keyword evidence="3 16" id="KW-0812">Transmembrane</keyword>
<dbReference type="SUPFAM" id="SSF69318">
    <property type="entry name" value="Integrin alpha N-terminal domain"/>
    <property type="match status" value="1"/>
</dbReference>
<feature type="chain" id="PRO_5021497747" evidence="16">
    <location>
        <begin position="26"/>
        <end position="1189"/>
    </location>
</feature>
<dbReference type="Pfam" id="PF20806">
    <property type="entry name" value="Integrin_A_Ig_3"/>
    <property type="match status" value="1"/>
</dbReference>
<dbReference type="Gene3D" id="2.130.10.130">
    <property type="entry name" value="Integrin alpha, N-terminal"/>
    <property type="match status" value="2"/>
</dbReference>
<dbReference type="PRINTS" id="PR01185">
    <property type="entry name" value="INTEGRINA"/>
</dbReference>
<feature type="repeat" description="FG-GAP" evidence="15">
    <location>
        <begin position="535"/>
        <end position="593"/>
    </location>
</feature>
<dbReference type="SUPFAM" id="SSF53300">
    <property type="entry name" value="vWA-like"/>
    <property type="match status" value="1"/>
</dbReference>
<dbReference type="PROSITE" id="PS00242">
    <property type="entry name" value="INTEGRIN_ALPHA"/>
    <property type="match status" value="1"/>
</dbReference>
<feature type="transmembrane region" description="Helical" evidence="16">
    <location>
        <begin position="1135"/>
        <end position="1157"/>
    </location>
</feature>
<evidence type="ECO:0000256" key="9">
    <source>
        <dbReference type="ARBA" id="ARBA00022989"/>
    </source>
</evidence>
<dbReference type="PANTHER" id="PTHR23220:SF23">
    <property type="entry name" value="INTEGRIN ALPHA-2"/>
    <property type="match status" value="1"/>
</dbReference>
<dbReference type="FunFam" id="3.40.50.410:FF:000012">
    <property type="entry name" value="Integrin, alpha 10"/>
    <property type="match status" value="1"/>
</dbReference>
<dbReference type="InterPro" id="IPR013519">
    <property type="entry name" value="Int_alpha_beta-p"/>
</dbReference>
<evidence type="ECO:0000256" key="3">
    <source>
        <dbReference type="ARBA" id="ARBA00022692"/>
    </source>
</evidence>
<dbReference type="GeneTree" id="ENSGT00940000156303"/>
<keyword evidence="5 16" id="KW-0732">Signal</keyword>
<protein>
    <submittedName>
        <fullName evidence="18">Integrin subunit alpha 2</fullName>
    </submittedName>
</protein>
<dbReference type="Pfam" id="PF01839">
    <property type="entry name" value="FG-GAP"/>
    <property type="match status" value="2"/>
</dbReference>
<name>A0A4W5M7C6_9TELE</name>
<evidence type="ECO:0000259" key="17">
    <source>
        <dbReference type="PROSITE" id="PS50234"/>
    </source>
</evidence>
<dbReference type="GO" id="GO:0033627">
    <property type="term" value="P:cell adhesion mediated by integrin"/>
    <property type="evidence" value="ECO:0007669"/>
    <property type="project" value="TreeGrafter"/>
</dbReference>
<keyword evidence="6" id="KW-0677">Repeat</keyword>
<evidence type="ECO:0000256" key="8">
    <source>
        <dbReference type="ARBA" id="ARBA00022889"/>
    </source>
</evidence>
<keyword evidence="8 16" id="KW-0130">Cell adhesion</keyword>
<accession>A0A4W5M7C6</accession>
<keyword evidence="9 16" id="KW-1133">Transmembrane helix</keyword>
<dbReference type="GO" id="GO:0098609">
    <property type="term" value="P:cell-cell adhesion"/>
    <property type="evidence" value="ECO:0007669"/>
    <property type="project" value="TreeGrafter"/>
</dbReference>
<dbReference type="InterPro" id="IPR048285">
    <property type="entry name" value="Integrin_alpha_Ig-like_2"/>
</dbReference>
<evidence type="ECO:0000256" key="13">
    <source>
        <dbReference type="ARBA" id="ARBA00023170"/>
    </source>
</evidence>
<evidence type="ECO:0000256" key="12">
    <source>
        <dbReference type="ARBA" id="ARBA00023157"/>
    </source>
</evidence>
<dbReference type="PROSITE" id="PS51470">
    <property type="entry name" value="FG_GAP"/>
    <property type="match status" value="5"/>
</dbReference>
<dbReference type="PANTHER" id="PTHR23220">
    <property type="entry name" value="INTEGRIN ALPHA"/>
    <property type="match status" value="1"/>
</dbReference>
<organism evidence="18 19">
    <name type="scientific">Hucho hucho</name>
    <name type="common">huchen</name>
    <dbReference type="NCBI Taxonomy" id="62062"/>
    <lineage>
        <taxon>Eukaryota</taxon>
        <taxon>Metazoa</taxon>
        <taxon>Chordata</taxon>
        <taxon>Craniata</taxon>
        <taxon>Vertebrata</taxon>
        <taxon>Euteleostomi</taxon>
        <taxon>Actinopterygii</taxon>
        <taxon>Neopterygii</taxon>
        <taxon>Teleostei</taxon>
        <taxon>Protacanthopterygii</taxon>
        <taxon>Salmoniformes</taxon>
        <taxon>Salmonidae</taxon>
        <taxon>Salmoninae</taxon>
        <taxon>Hucho</taxon>
    </lineage>
</organism>
<keyword evidence="4" id="KW-0479">Metal-binding</keyword>
<keyword evidence="7" id="KW-0106">Calcium</keyword>
<dbReference type="GO" id="GO:0046872">
    <property type="term" value="F:metal ion binding"/>
    <property type="evidence" value="ECO:0007669"/>
    <property type="project" value="UniProtKB-KW"/>
</dbReference>
<evidence type="ECO:0000256" key="2">
    <source>
        <dbReference type="ARBA" id="ARBA00008054"/>
    </source>
</evidence>
<dbReference type="InterPro" id="IPR032695">
    <property type="entry name" value="Integrin_dom_sf"/>
</dbReference>
<dbReference type="InterPro" id="IPR048286">
    <property type="entry name" value="Integrin_alpha_Ig-like_3"/>
</dbReference>
<dbReference type="PRINTS" id="PR00453">
    <property type="entry name" value="VWFADOMAIN"/>
</dbReference>
<dbReference type="Gene3D" id="2.60.40.1510">
    <property type="entry name" value="ntegrin, alpha v. Chain A, domain 3"/>
    <property type="match status" value="1"/>
</dbReference>
<feature type="repeat" description="FG-GAP" evidence="15">
    <location>
        <begin position="362"/>
        <end position="415"/>
    </location>
</feature>
<comment type="similarity">
    <text evidence="2 16">Belongs to the integrin alpha chain family.</text>
</comment>
<dbReference type="GO" id="GO:0007160">
    <property type="term" value="P:cell-matrix adhesion"/>
    <property type="evidence" value="ECO:0007669"/>
    <property type="project" value="TreeGrafter"/>
</dbReference>
<evidence type="ECO:0000256" key="7">
    <source>
        <dbReference type="ARBA" id="ARBA00022837"/>
    </source>
</evidence>
<keyword evidence="12" id="KW-1015">Disulfide bond</keyword>
<keyword evidence="19" id="KW-1185">Reference proteome</keyword>
<evidence type="ECO:0000256" key="16">
    <source>
        <dbReference type="RuleBase" id="RU003762"/>
    </source>
</evidence>
<dbReference type="STRING" id="62062.ENSHHUP00000034287"/>
<dbReference type="Gene3D" id="2.60.40.1530">
    <property type="entry name" value="ntegrin, alpha v. Chain A, domain 4"/>
    <property type="match status" value="1"/>
</dbReference>
<dbReference type="Pfam" id="PF00092">
    <property type="entry name" value="VWA"/>
    <property type="match status" value="1"/>
</dbReference>
<comment type="subcellular location">
    <subcellularLocation>
        <location evidence="1 16">Membrane</location>
        <topology evidence="1 16">Single-pass type I membrane protein</topology>
    </subcellularLocation>
</comment>
<dbReference type="InterPro" id="IPR000413">
    <property type="entry name" value="Integrin_alpha"/>
</dbReference>
<evidence type="ECO:0000256" key="11">
    <source>
        <dbReference type="ARBA" id="ARBA00023136"/>
    </source>
</evidence>
<dbReference type="Pfam" id="PF08441">
    <property type="entry name" value="Integrin_A_Ig_1"/>
    <property type="match status" value="1"/>
</dbReference>
<keyword evidence="14" id="KW-0325">Glycoprotein</keyword>
<evidence type="ECO:0000256" key="5">
    <source>
        <dbReference type="ARBA" id="ARBA00022729"/>
    </source>
</evidence>
<reference evidence="18" key="3">
    <citation type="submission" date="2025-09" db="UniProtKB">
        <authorList>
            <consortium name="Ensembl"/>
        </authorList>
    </citation>
    <scope>IDENTIFICATION</scope>
</reference>
<dbReference type="PROSITE" id="PS50234">
    <property type="entry name" value="VWFA"/>
    <property type="match status" value="1"/>
</dbReference>
<dbReference type="SMART" id="SM00327">
    <property type="entry name" value="VWA"/>
    <property type="match status" value="1"/>
</dbReference>
<dbReference type="Gene3D" id="3.40.50.410">
    <property type="entry name" value="von Willebrand factor, type A domain"/>
    <property type="match status" value="1"/>
</dbReference>
<dbReference type="InterPro" id="IPR013649">
    <property type="entry name" value="Integrin_alpha_Ig-like_1"/>
</dbReference>
<reference evidence="19" key="1">
    <citation type="submission" date="2018-06" db="EMBL/GenBank/DDBJ databases">
        <title>Genome assembly of Danube salmon.</title>
        <authorList>
            <person name="Macqueen D.J."/>
            <person name="Gundappa M.K."/>
        </authorList>
    </citation>
    <scope>NUCLEOTIDE SEQUENCE [LARGE SCALE GENOMIC DNA]</scope>
</reference>
<dbReference type="Ensembl" id="ENSHHUT00000035662.1">
    <property type="protein sequence ID" value="ENSHHUP00000034287.1"/>
    <property type="gene ID" value="ENSHHUG00000021527.1"/>
</dbReference>
<dbReference type="Pfam" id="PF20805">
    <property type="entry name" value="Integrin_A_Ig_2"/>
    <property type="match status" value="1"/>
</dbReference>
<dbReference type="SMART" id="SM00191">
    <property type="entry name" value="Int_alpha"/>
    <property type="match status" value="5"/>
</dbReference>
<dbReference type="InterPro" id="IPR002035">
    <property type="entry name" value="VWF_A"/>
</dbReference>
<feature type="repeat" description="FG-GAP" evidence="15">
    <location>
        <begin position="470"/>
        <end position="534"/>
    </location>
</feature>
<evidence type="ECO:0000256" key="15">
    <source>
        <dbReference type="PROSITE-ProRule" id="PRU00803"/>
    </source>
</evidence>
<dbReference type="GO" id="GO:0005178">
    <property type="term" value="F:integrin binding"/>
    <property type="evidence" value="ECO:0007669"/>
    <property type="project" value="TreeGrafter"/>
</dbReference>
<dbReference type="GO" id="GO:0009897">
    <property type="term" value="C:external side of plasma membrane"/>
    <property type="evidence" value="ECO:0007669"/>
    <property type="project" value="TreeGrafter"/>
</dbReference>
<feature type="domain" description="VWFA" evidence="17">
    <location>
        <begin position="170"/>
        <end position="357"/>
    </location>
</feature>
<dbReference type="Gene3D" id="1.20.5.930">
    <property type="entry name" value="Bicelle-embedded integrin alpha(iib) transmembrane segment"/>
    <property type="match status" value="1"/>
</dbReference>
<feature type="repeat" description="FG-GAP" evidence="15">
    <location>
        <begin position="30"/>
        <end position="88"/>
    </location>
</feature>
<evidence type="ECO:0000256" key="1">
    <source>
        <dbReference type="ARBA" id="ARBA00004479"/>
    </source>
</evidence>
<feature type="signal peptide" evidence="16">
    <location>
        <begin position="1"/>
        <end position="25"/>
    </location>
</feature>
<dbReference type="GO" id="GO:0007229">
    <property type="term" value="P:integrin-mediated signaling pathway"/>
    <property type="evidence" value="ECO:0007669"/>
    <property type="project" value="UniProtKB-KW"/>
</dbReference>
<keyword evidence="13 16" id="KW-0675">Receptor</keyword>
<dbReference type="InterPro" id="IPR013517">
    <property type="entry name" value="FG-GAP"/>
</dbReference>
<sequence length="1189" mass="130010">MEFNPKRTVLMLIFIQCWSIPGSLSFNVGTAGAKVFSEPAVEEFGYTVQQFRNHQGKWLLVGSPWSGYNQDRKGDVYKCEIRGASSGCQRLNLQNSVSISTVSNVNVNMSLGLTLTRTATEDTFMTCGPLWAQKCGSQYYYPGICAEVSPLFNSLSSFSPALQTCGGPMDIAIVLDGSNSIYPWPPVVAFLKKLLENLDIGPDNTQVSIIQYAVDPAFEFHLDSYKTKDSIIAAAANIPQMSGLETNTFRAIEFARQKAFLPTNGARPGASKVMVVVTDGESHDKGLKDNVIGKCEQEKITRFGIAVLGYYIRNDIDTKNLIAEIKSIASTPTDRYFFNVSAEEALLEIAGTLGDRIFNIEGTGKGGDFQMEMSQVGFSAHQTKKPNMMMLGAVGAYGWSGTVVHYTPQKSDIFPKTAFENILEDRNHSSLLGYSVTTLNDGSTEYYVAGAPRSNHTGQVIVYIINSKGQPTVIDSQRGDQIGSYYGSVLCPLDVDNDGVSDLLLVGAPMFMNEQKKETGMVYLLSFTKGILSDQGILKGPSPADNARFGMSISAVPDLNMDGYSDVVVGAPLEDNNRGVIYVFNGDKKKLRTQCSQKILGSKLDPALKYFGRSLDANSDLNDDTIPDVSVGAYGKVVQLWSRGLAVVTARATFNPDMVNILSKTCTVSGKLVSCFNTIVCFSATFRPKIPVGPVALRYKLTLDADLQSSRVTSRGQFSNSERVLQKDIRVSTREVCDTYEVFVQDAPDFVSSIGLRVDIALHDPDSSPVLDVLRPTSWEFFIPFSKDCGSDELCESDLLLNVKKGEMIPSSSKMLVSFKNKRLSFTVSVTNKKENAYNTRVMATYSKNLFYASITPPSDETEVKCSSTRETRSLSCQVGYPALRKNQEVTFVINFDFNLNQLQTEADVSFEALSDSTELNPSDNQASISIPVHYDSEISLSREANLNFYVVDMDNEVKTTVNTFNDIGPEFKFSLKVSTGNFPVNVAYLTVSLPSDTAGGNPLLYVTGVNTAPAGDVSCEVTSLVNPLKISEKPYTPSFSKENLMGTEELNCKTAKCQPMKCVLKDMGMMSDFFVNVTTRIWNGTFAASSFQSTVLTVSTEIETSQPELLVISHKHLTVGVTISKPGVKGEVPVGVIVGSVIGGLLLLALAIGLLWKFGFFRRKYQQLMKNTDEDQAETEGLQENAAA</sequence>
<dbReference type="GO" id="GO:0008305">
    <property type="term" value="C:integrin complex"/>
    <property type="evidence" value="ECO:0007669"/>
    <property type="project" value="InterPro"/>
</dbReference>
<dbReference type="InterPro" id="IPR018184">
    <property type="entry name" value="Integrin_alpha_C_CS"/>
</dbReference>
<dbReference type="Proteomes" id="UP000314982">
    <property type="component" value="Unassembled WGS sequence"/>
</dbReference>
<evidence type="ECO:0000256" key="4">
    <source>
        <dbReference type="ARBA" id="ARBA00022723"/>
    </source>
</evidence>
<proteinExistence type="inferred from homology"/>
<feature type="repeat" description="FG-GAP" evidence="15">
    <location>
        <begin position="597"/>
        <end position="657"/>
    </location>
</feature>
<keyword evidence="11 16" id="KW-0472">Membrane</keyword>
<evidence type="ECO:0000256" key="6">
    <source>
        <dbReference type="ARBA" id="ARBA00022737"/>
    </source>
</evidence>
<evidence type="ECO:0000313" key="18">
    <source>
        <dbReference type="Ensembl" id="ENSHHUP00000034287.1"/>
    </source>
</evidence>
<reference evidence="18" key="2">
    <citation type="submission" date="2025-08" db="UniProtKB">
        <authorList>
            <consortium name="Ensembl"/>
        </authorList>
    </citation>
    <scope>IDENTIFICATION</scope>
</reference>
<evidence type="ECO:0000256" key="14">
    <source>
        <dbReference type="ARBA" id="ARBA00023180"/>
    </source>
</evidence>
<dbReference type="AlphaFoldDB" id="A0A4W5M7C6"/>
<dbReference type="InterPro" id="IPR036465">
    <property type="entry name" value="vWFA_dom_sf"/>
</dbReference>
<keyword evidence="10 16" id="KW-0401">Integrin</keyword>
<dbReference type="SUPFAM" id="SSF69179">
    <property type="entry name" value="Integrin domains"/>
    <property type="match status" value="3"/>
</dbReference>
<evidence type="ECO:0000313" key="19">
    <source>
        <dbReference type="Proteomes" id="UP000314982"/>
    </source>
</evidence>
<dbReference type="InterPro" id="IPR028994">
    <property type="entry name" value="Integrin_alpha_N"/>
</dbReference>
<evidence type="ECO:0000256" key="10">
    <source>
        <dbReference type="ARBA" id="ARBA00023037"/>
    </source>
</evidence>
<dbReference type="Gene3D" id="2.60.40.1460">
    <property type="entry name" value="Integrin domains. Chain A, domain 2"/>
    <property type="match status" value="1"/>
</dbReference>